<sequence>MSTRLVVCCDGTWAVARPRHGTPTNVAKIARMVAPAGRDGTAQRVCYLPGVGTGPFDRLRGGLFGAGLSAQVLAGYRFLIEEYSPGDEILLFGFSRGAYTARSLAGLIRNSGLLRRERIGLVDDAYRLYRARDREREPDAMAAELFRRSHSHEPEIRCVGVFDTVGALGVPVGPGGLGSVLNRPWEFHDTRLGPAVRAAFHALAMDERRGPFVPTLWTGPFVAGQRVEQVWFRGGHSDVGGGLPDPALAECALTWMAERAEKCGLAFEDGAFGSCPAHPAPGDRDRGACVVADPLADRRDSSDWLARPPLGPHERSFGTARNGTESISDAALARARGRPGDPPPAGFRAGYASGSGGVIPPSPIGT</sequence>
<name>A0ABS4VNF0_9PSEU</name>
<evidence type="ECO:0000256" key="1">
    <source>
        <dbReference type="SAM" id="MobiDB-lite"/>
    </source>
</evidence>
<dbReference type="InterPro" id="IPR018712">
    <property type="entry name" value="Tle1-like_cat"/>
</dbReference>
<dbReference type="RefSeq" id="WP_210025214.1">
    <property type="nucleotide sequence ID" value="NZ_JAGINU010000001.1"/>
</dbReference>
<dbReference type="Proteomes" id="UP001519295">
    <property type="component" value="Unassembled WGS sequence"/>
</dbReference>
<feature type="domain" description="T6SS Phospholipase effector Tle1-like catalytic" evidence="2">
    <location>
        <begin position="4"/>
        <end position="258"/>
    </location>
</feature>
<dbReference type="PANTHER" id="PTHR33840:SF1">
    <property type="entry name" value="TLE1 PHOSPHOLIPASE DOMAIN-CONTAINING PROTEIN"/>
    <property type="match status" value="1"/>
</dbReference>
<accession>A0ABS4VNF0</accession>
<dbReference type="EMBL" id="JAGINU010000001">
    <property type="protein sequence ID" value="MBP2365288.1"/>
    <property type="molecule type" value="Genomic_DNA"/>
</dbReference>
<dbReference type="Pfam" id="PF09994">
    <property type="entry name" value="T6SS_Tle1-like_cat"/>
    <property type="match status" value="1"/>
</dbReference>
<comment type="caution">
    <text evidence="3">The sequence shown here is derived from an EMBL/GenBank/DDBJ whole genome shotgun (WGS) entry which is preliminary data.</text>
</comment>
<gene>
    <name evidence="3" type="ORF">JOF36_000984</name>
</gene>
<proteinExistence type="predicted"/>
<reference evidence="3 4" key="1">
    <citation type="submission" date="2021-03" db="EMBL/GenBank/DDBJ databases">
        <title>Sequencing the genomes of 1000 actinobacteria strains.</title>
        <authorList>
            <person name="Klenk H.-P."/>
        </authorList>
    </citation>
    <scope>NUCLEOTIDE SEQUENCE [LARGE SCALE GENOMIC DNA]</scope>
    <source>
        <strain evidence="3 4">DSM 45256</strain>
    </source>
</reference>
<evidence type="ECO:0000313" key="3">
    <source>
        <dbReference type="EMBL" id="MBP2365288.1"/>
    </source>
</evidence>
<protein>
    <submittedName>
        <fullName evidence="3">Uncharacterized protein (DUF2235 family)</fullName>
    </submittedName>
</protein>
<feature type="region of interest" description="Disordered" evidence="1">
    <location>
        <begin position="300"/>
        <end position="366"/>
    </location>
</feature>
<keyword evidence="4" id="KW-1185">Reference proteome</keyword>
<organism evidence="3 4">
    <name type="scientific">Pseudonocardia parietis</name>
    <dbReference type="NCBI Taxonomy" id="570936"/>
    <lineage>
        <taxon>Bacteria</taxon>
        <taxon>Bacillati</taxon>
        <taxon>Actinomycetota</taxon>
        <taxon>Actinomycetes</taxon>
        <taxon>Pseudonocardiales</taxon>
        <taxon>Pseudonocardiaceae</taxon>
        <taxon>Pseudonocardia</taxon>
    </lineage>
</organism>
<dbReference type="PANTHER" id="PTHR33840">
    <property type="match status" value="1"/>
</dbReference>
<dbReference type="InterPro" id="IPR029058">
    <property type="entry name" value="AB_hydrolase_fold"/>
</dbReference>
<evidence type="ECO:0000259" key="2">
    <source>
        <dbReference type="Pfam" id="PF09994"/>
    </source>
</evidence>
<evidence type="ECO:0000313" key="4">
    <source>
        <dbReference type="Proteomes" id="UP001519295"/>
    </source>
</evidence>
<dbReference type="SUPFAM" id="SSF53474">
    <property type="entry name" value="alpha/beta-Hydrolases"/>
    <property type="match status" value="1"/>
</dbReference>